<feature type="transmembrane region" description="Helical" evidence="1">
    <location>
        <begin position="253"/>
        <end position="272"/>
    </location>
</feature>
<feature type="transmembrane region" description="Helical" evidence="1">
    <location>
        <begin position="76"/>
        <end position="94"/>
    </location>
</feature>
<sequence length="445" mass="46316">MAGFGLFALTQNVAQYLWLFGDAFANSGYAAREVARAGPGMSGVAGQLYAIRAVAGLLLALLAVAVGIALPVGGGGRFLVLATSIYFLAYSTFPDWVARGVQDFKALALANLLTSGTMVLLVVTMFLGSPGPALACGIWAASLVPGTVVLTVVLSVRHGLRFRPPWAGTAWRFHASRSFIFSLGAIGAMGLTLLPALLLGLLSTAEQVGLFAAGFRIVTALVGLGAVIWWPVYPALASTAQESKEFRSLFEGFLTAMLTVSLPAALGLSIFAEEIVHTVFGSRYVGAVPILRLMAWSVPLYFLATVFEITILATGGESRRVRVYATGVAVLALGSVLLIPAWGAMGAAAAHLGALAVAVTAFFGSMRGLVRAGWLRTTGSRIALGAGGLALLWMVLRQAKVVGVWGLVSLGAIFYVVFVVRSGILPLALFVPAAYRRGADSPGPA</sequence>
<feature type="transmembrane region" description="Helical" evidence="1">
    <location>
        <begin position="378"/>
        <end position="396"/>
    </location>
</feature>
<proteinExistence type="predicted"/>
<dbReference type="EMBL" id="VBOW01000013">
    <property type="protein sequence ID" value="TMQ60603.1"/>
    <property type="molecule type" value="Genomic_DNA"/>
</dbReference>
<name>A0A538TAD4_UNCEI</name>
<feature type="transmembrane region" description="Helical" evidence="1">
    <location>
        <begin position="106"/>
        <end position="126"/>
    </location>
</feature>
<dbReference type="InterPro" id="IPR052556">
    <property type="entry name" value="PolySynth_Transporter"/>
</dbReference>
<keyword evidence="1" id="KW-0472">Membrane</keyword>
<organism evidence="2 3">
    <name type="scientific">Eiseniibacteriota bacterium</name>
    <dbReference type="NCBI Taxonomy" id="2212470"/>
    <lineage>
        <taxon>Bacteria</taxon>
        <taxon>Candidatus Eiseniibacteriota</taxon>
    </lineage>
</organism>
<feature type="transmembrane region" description="Helical" evidence="1">
    <location>
        <begin position="323"/>
        <end position="342"/>
    </location>
</feature>
<evidence type="ECO:0000256" key="1">
    <source>
        <dbReference type="SAM" id="Phobius"/>
    </source>
</evidence>
<keyword evidence="1" id="KW-1133">Transmembrane helix</keyword>
<accession>A0A538TAD4</accession>
<dbReference type="PANTHER" id="PTHR43424">
    <property type="entry name" value="LOCUS PUTATIVE PROTEIN 1-RELATED"/>
    <property type="match status" value="1"/>
</dbReference>
<feature type="transmembrane region" description="Helical" evidence="1">
    <location>
        <begin position="402"/>
        <end position="431"/>
    </location>
</feature>
<evidence type="ECO:0000313" key="3">
    <source>
        <dbReference type="Proteomes" id="UP000316852"/>
    </source>
</evidence>
<dbReference type="Pfam" id="PF13440">
    <property type="entry name" value="Polysacc_synt_3"/>
    <property type="match status" value="1"/>
</dbReference>
<feature type="transmembrane region" description="Helical" evidence="1">
    <location>
        <begin position="132"/>
        <end position="157"/>
    </location>
</feature>
<keyword evidence="1" id="KW-0812">Transmembrane</keyword>
<comment type="caution">
    <text evidence="2">The sequence shown here is derived from an EMBL/GenBank/DDBJ whole genome shotgun (WGS) entry which is preliminary data.</text>
</comment>
<feature type="transmembrane region" description="Helical" evidence="1">
    <location>
        <begin position="348"/>
        <end position="366"/>
    </location>
</feature>
<feature type="transmembrane region" description="Helical" evidence="1">
    <location>
        <begin position="49"/>
        <end position="70"/>
    </location>
</feature>
<dbReference type="AlphaFoldDB" id="A0A538TAD4"/>
<dbReference type="Proteomes" id="UP000316852">
    <property type="component" value="Unassembled WGS sequence"/>
</dbReference>
<protein>
    <submittedName>
        <fullName evidence="2">Uncharacterized protein</fullName>
    </submittedName>
</protein>
<dbReference type="PANTHER" id="PTHR43424:SF1">
    <property type="entry name" value="LOCUS PUTATIVE PROTEIN 1-RELATED"/>
    <property type="match status" value="1"/>
</dbReference>
<evidence type="ECO:0000313" key="2">
    <source>
        <dbReference type="EMBL" id="TMQ60603.1"/>
    </source>
</evidence>
<gene>
    <name evidence="2" type="ORF">E6K76_01000</name>
</gene>
<reference evidence="2 3" key="1">
    <citation type="journal article" date="2019" name="Nat. Microbiol.">
        <title>Mediterranean grassland soil C-N compound turnover is dependent on rainfall and depth, and is mediated by genomically divergent microorganisms.</title>
        <authorList>
            <person name="Diamond S."/>
            <person name="Andeer P.F."/>
            <person name="Li Z."/>
            <person name="Crits-Christoph A."/>
            <person name="Burstein D."/>
            <person name="Anantharaman K."/>
            <person name="Lane K.R."/>
            <person name="Thomas B.C."/>
            <person name="Pan C."/>
            <person name="Northen T.R."/>
            <person name="Banfield J.F."/>
        </authorList>
    </citation>
    <scope>NUCLEOTIDE SEQUENCE [LARGE SCALE GENOMIC DNA]</scope>
    <source>
        <strain evidence="2">WS_6</strain>
    </source>
</reference>
<feature type="transmembrane region" description="Helical" evidence="1">
    <location>
        <begin position="178"/>
        <end position="202"/>
    </location>
</feature>
<feature type="transmembrane region" description="Helical" evidence="1">
    <location>
        <begin position="208"/>
        <end position="232"/>
    </location>
</feature>
<feature type="transmembrane region" description="Helical" evidence="1">
    <location>
        <begin position="284"/>
        <end position="311"/>
    </location>
</feature>